<keyword evidence="3" id="KW-1185">Reference proteome</keyword>
<evidence type="ECO:0000313" key="3">
    <source>
        <dbReference type="Proteomes" id="UP001066276"/>
    </source>
</evidence>
<dbReference type="AlphaFoldDB" id="A0AAV7QWB1"/>
<reference evidence="2" key="1">
    <citation type="journal article" date="2022" name="bioRxiv">
        <title>Sequencing and chromosome-scale assembly of the giantPleurodeles waltlgenome.</title>
        <authorList>
            <person name="Brown T."/>
            <person name="Elewa A."/>
            <person name="Iarovenko S."/>
            <person name="Subramanian E."/>
            <person name="Araus A.J."/>
            <person name="Petzold A."/>
            <person name="Susuki M."/>
            <person name="Suzuki K.-i.T."/>
            <person name="Hayashi T."/>
            <person name="Toyoda A."/>
            <person name="Oliveira C."/>
            <person name="Osipova E."/>
            <person name="Leigh N.D."/>
            <person name="Simon A."/>
            <person name="Yun M.H."/>
        </authorList>
    </citation>
    <scope>NUCLEOTIDE SEQUENCE</scope>
    <source>
        <strain evidence="2">20211129_DDA</strain>
        <tissue evidence="2">Liver</tissue>
    </source>
</reference>
<proteinExistence type="predicted"/>
<comment type="caution">
    <text evidence="2">The sequence shown here is derived from an EMBL/GenBank/DDBJ whole genome shotgun (WGS) entry which is preliminary data.</text>
</comment>
<evidence type="ECO:0000256" key="1">
    <source>
        <dbReference type="SAM" id="MobiDB-lite"/>
    </source>
</evidence>
<sequence>MASMAAVICRGMPHYLNRSFRHFLPFSTTPTLLRCSDATAHKASDGRAGGAGSPDSGPSNAVVSSQQHLLFLLFRLCRHSLRRVHRAAE</sequence>
<gene>
    <name evidence="2" type="ORF">NDU88_009041</name>
</gene>
<evidence type="ECO:0000313" key="2">
    <source>
        <dbReference type="EMBL" id="KAJ1142728.1"/>
    </source>
</evidence>
<organism evidence="2 3">
    <name type="scientific">Pleurodeles waltl</name>
    <name type="common">Iberian ribbed newt</name>
    <dbReference type="NCBI Taxonomy" id="8319"/>
    <lineage>
        <taxon>Eukaryota</taxon>
        <taxon>Metazoa</taxon>
        <taxon>Chordata</taxon>
        <taxon>Craniata</taxon>
        <taxon>Vertebrata</taxon>
        <taxon>Euteleostomi</taxon>
        <taxon>Amphibia</taxon>
        <taxon>Batrachia</taxon>
        <taxon>Caudata</taxon>
        <taxon>Salamandroidea</taxon>
        <taxon>Salamandridae</taxon>
        <taxon>Pleurodelinae</taxon>
        <taxon>Pleurodeles</taxon>
    </lineage>
</organism>
<accession>A0AAV7QWB1</accession>
<feature type="region of interest" description="Disordered" evidence="1">
    <location>
        <begin position="42"/>
        <end position="61"/>
    </location>
</feature>
<dbReference type="EMBL" id="JANPWB010000010">
    <property type="protein sequence ID" value="KAJ1142728.1"/>
    <property type="molecule type" value="Genomic_DNA"/>
</dbReference>
<protein>
    <submittedName>
        <fullName evidence="2">Uncharacterized protein</fullName>
    </submittedName>
</protein>
<name>A0AAV7QWB1_PLEWA</name>
<dbReference type="Proteomes" id="UP001066276">
    <property type="component" value="Chromosome 6"/>
</dbReference>